<dbReference type="EMBL" id="JBBMQO010000003">
    <property type="protein sequence ID" value="MEM5501085.1"/>
    <property type="molecule type" value="Genomic_DNA"/>
</dbReference>
<accession>A0ABU9T4M0</accession>
<feature type="region of interest" description="Disordered" evidence="1">
    <location>
        <begin position="190"/>
        <end position="234"/>
    </location>
</feature>
<feature type="compositionally biased region" description="Low complexity" evidence="1">
    <location>
        <begin position="68"/>
        <end position="90"/>
    </location>
</feature>
<dbReference type="Proteomes" id="UP001477870">
    <property type="component" value="Unassembled WGS sequence"/>
</dbReference>
<feature type="domain" description="PRC-barrel" evidence="3">
    <location>
        <begin position="109"/>
        <end position="188"/>
    </location>
</feature>
<feature type="compositionally biased region" description="Basic and acidic residues" evidence="1">
    <location>
        <begin position="225"/>
        <end position="234"/>
    </location>
</feature>
<dbReference type="RefSeq" id="WP_342847565.1">
    <property type="nucleotide sequence ID" value="NZ_JBBMQO010000003.1"/>
</dbReference>
<feature type="compositionally biased region" description="Low complexity" evidence="1">
    <location>
        <begin position="208"/>
        <end position="218"/>
    </location>
</feature>
<feature type="chain" id="PRO_5045452981" evidence="2">
    <location>
        <begin position="23"/>
        <end position="234"/>
    </location>
</feature>
<dbReference type="PANTHER" id="PTHR36505">
    <property type="entry name" value="BLR1072 PROTEIN"/>
    <property type="match status" value="1"/>
</dbReference>
<keyword evidence="2" id="KW-0732">Signal</keyword>
<feature type="compositionally biased region" description="Low complexity" evidence="1">
    <location>
        <begin position="43"/>
        <end position="53"/>
    </location>
</feature>
<dbReference type="InterPro" id="IPR027275">
    <property type="entry name" value="PRC-brl_dom"/>
</dbReference>
<reference evidence="4 5" key="1">
    <citation type="submission" date="2024-03" db="EMBL/GenBank/DDBJ databases">
        <title>Community enrichment and isolation of bacterial strains for fucoidan degradation.</title>
        <authorList>
            <person name="Sichert A."/>
        </authorList>
    </citation>
    <scope>NUCLEOTIDE SEQUENCE [LARGE SCALE GENOMIC DNA]</scope>
    <source>
        <strain evidence="4 5">AS62</strain>
    </source>
</reference>
<dbReference type="Pfam" id="PF05239">
    <property type="entry name" value="PRC"/>
    <property type="match status" value="1"/>
</dbReference>
<evidence type="ECO:0000256" key="1">
    <source>
        <dbReference type="SAM" id="MobiDB-lite"/>
    </source>
</evidence>
<evidence type="ECO:0000256" key="2">
    <source>
        <dbReference type="SAM" id="SignalP"/>
    </source>
</evidence>
<gene>
    <name evidence="4" type="ORF">WNY59_05745</name>
</gene>
<dbReference type="InterPro" id="IPR011033">
    <property type="entry name" value="PRC_barrel-like_sf"/>
</dbReference>
<evidence type="ECO:0000259" key="3">
    <source>
        <dbReference type="Pfam" id="PF05239"/>
    </source>
</evidence>
<feature type="region of interest" description="Disordered" evidence="1">
    <location>
        <begin position="31"/>
        <end position="90"/>
    </location>
</feature>
<dbReference type="SUPFAM" id="SSF50346">
    <property type="entry name" value="PRC-barrel domain"/>
    <property type="match status" value="1"/>
</dbReference>
<evidence type="ECO:0000313" key="5">
    <source>
        <dbReference type="Proteomes" id="UP001477870"/>
    </source>
</evidence>
<sequence>MKKQLNLSTALATVAFSAMAFATPVALAQDAAQPETTQEQMEAASDAAPADDAATMEKAPEAEAGTDTMTEPAMESEEAMPATDMDTAPTTDMAATSTEKFFVYEAANQMTSDDLIGSDIKNTAGESLGDVEQIIVSTEGDLAGIIVGVGGFLGIGEKSVAINFDAITFETDPDSGDTLLVLNSTKEELEAAPEFTTKEQQASEEEAMTTAEPMAETPVAPETMEAPKEEVPAQ</sequence>
<dbReference type="Gene3D" id="2.30.30.240">
    <property type="entry name" value="PRC-barrel domain"/>
    <property type="match status" value="1"/>
</dbReference>
<evidence type="ECO:0000313" key="4">
    <source>
        <dbReference type="EMBL" id="MEM5501085.1"/>
    </source>
</evidence>
<dbReference type="PANTHER" id="PTHR36505:SF1">
    <property type="entry name" value="BLR1072 PROTEIN"/>
    <property type="match status" value="1"/>
</dbReference>
<comment type="caution">
    <text evidence="4">The sequence shown here is derived from an EMBL/GenBank/DDBJ whole genome shotgun (WGS) entry which is preliminary data.</text>
</comment>
<keyword evidence="5" id="KW-1185">Reference proteome</keyword>
<organism evidence="4 5">
    <name type="scientific">Ahrensia kielensis</name>
    <dbReference type="NCBI Taxonomy" id="76980"/>
    <lineage>
        <taxon>Bacteria</taxon>
        <taxon>Pseudomonadati</taxon>
        <taxon>Pseudomonadota</taxon>
        <taxon>Alphaproteobacteria</taxon>
        <taxon>Hyphomicrobiales</taxon>
        <taxon>Ahrensiaceae</taxon>
        <taxon>Ahrensia</taxon>
    </lineage>
</organism>
<protein>
    <submittedName>
        <fullName evidence="4">PRC-barrel domain-containing protein</fullName>
    </submittedName>
</protein>
<proteinExistence type="predicted"/>
<name>A0ABU9T4M0_9HYPH</name>
<feature type="signal peptide" evidence="2">
    <location>
        <begin position="1"/>
        <end position="22"/>
    </location>
</feature>